<dbReference type="InterPro" id="IPR020841">
    <property type="entry name" value="PKS_Beta-ketoAc_synthase_dom"/>
</dbReference>
<organism evidence="6 7">
    <name type="scientific">Zavarzinia aquatilis</name>
    <dbReference type="NCBI Taxonomy" id="2211142"/>
    <lineage>
        <taxon>Bacteria</taxon>
        <taxon>Pseudomonadati</taxon>
        <taxon>Pseudomonadota</taxon>
        <taxon>Alphaproteobacteria</taxon>
        <taxon>Rhodospirillales</taxon>
        <taxon>Zavarziniaceae</taxon>
        <taxon>Zavarzinia</taxon>
    </lineage>
</organism>
<dbReference type="PROSITE" id="PS00606">
    <property type="entry name" value="KS3_1"/>
    <property type="match status" value="1"/>
</dbReference>
<keyword evidence="3 4" id="KW-0808">Transferase</keyword>
<dbReference type="InterPro" id="IPR014030">
    <property type="entry name" value="Ketoacyl_synth_N"/>
</dbReference>
<evidence type="ECO:0000256" key="3">
    <source>
        <dbReference type="ARBA" id="ARBA00022679"/>
    </source>
</evidence>
<dbReference type="InterPro" id="IPR000794">
    <property type="entry name" value="Beta-ketoacyl_synthase"/>
</dbReference>
<protein>
    <submittedName>
        <fullName evidence="6">Beta-ketoacyl-ACP synthase</fullName>
    </submittedName>
</protein>
<reference evidence="6 7" key="1">
    <citation type="submission" date="2018-05" db="EMBL/GenBank/DDBJ databases">
        <title>Zavarzinia sp. HR-AS.</title>
        <authorList>
            <person name="Lee Y."/>
            <person name="Jeon C.O."/>
        </authorList>
    </citation>
    <scope>NUCLEOTIDE SEQUENCE [LARGE SCALE GENOMIC DNA]</scope>
    <source>
        <strain evidence="6 7">HR-AS</strain>
    </source>
</reference>
<dbReference type="SUPFAM" id="SSF53901">
    <property type="entry name" value="Thiolase-like"/>
    <property type="match status" value="2"/>
</dbReference>
<keyword evidence="7" id="KW-1185">Reference proteome</keyword>
<dbReference type="Gene3D" id="3.40.47.10">
    <property type="match status" value="1"/>
</dbReference>
<evidence type="ECO:0000256" key="4">
    <source>
        <dbReference type="RuleBase" id="RU003694"/>
    </source>
</evidence>
<dbReference type="Proteomes" id="UP000245461">
    <property type="component" value="Unassembled WGS sequence"/>
</dbReference>
<dbReference type="RefSeq" id="WP_109906130.1">
    <property type="nucleotide sequence ID" value="NZ_QGLE01000006.1"/>
</dbReference>
<gene>
    <name evidence="6" type="ORF">DKG74_12240</name>
</gene>
<proteinExistence type="inferred from homology"/>
<evidence type="ECO:0000259" key="5">
    <source>
        <dbReference type="PROSITE" id="PS52004"/>
    </source>
</evidence>
<dbReference type="PANTHER" id="PTHR11712">
    <property type="entry name" value="POLYKETIDE SYNTHASE-RELATED"/>
    <property type="match status" value="1"/>
</dbReference>
<dbReference type="GO" id="GO:0005829">
    <property type="term" value="C:cytosol"/>
    <property type="evidence" value="ECO:0007669"/>
    <property type="project" value="TreeGrafter"/>
</dbReference>
<dbReference type="PROSITE" id="PS52004">
    <property type="entry name" value="KS3_2"/>
    <property type="match status" value="1"/>
</dbReference>
<dbReference type="CDD" id="cd00834">
    <property type="entry name" value="KAS_I_II"/>
    <property type="match status" value="1"/>
</dbReference>
<comment type="similarity">
    <text evidence="2 4">Belongs to the thiolase-like superfamily. Beta-ketoacyl-ACP synthases family.</text>
</comment>
<dbReference type="InterPro" id="IPR018201">
    <property type="entry name" value="Ketoacyl_synth_AS"/>
</dbReference>
<evidence type="ECO:0000256" key="2">
    <source>
        <dbReference type="ARBA" id="ARBA00008467"/>
    </source>
</evidence>
<evidence type="ECO:0000313" key="7">
    <source>
        <dbReference type="Proteomes" id="UP000245461"/>
    </source>
</evidence>
<dbReference type="EMBL" id="QGLE01000006">
    <property type="protein sequence ID" value="PWR22632.1"/>
    <property type="molecule type" value="Genomic_DNA"/>
</dbReference>
<dbReference type="PANTHER" id="PTHR11712:SF336">
    <property type="entry name" value="3-OXOACYL-[ACYL-CARRIER-PROTEIN] SYNTHASE, MITOCHONDRIAL"/>
    <property type="match status" value="1"/>
</dbReference>
<dbReference type="AlphaFoldDB" id="A0A317E7Z4"/>
<dbReference type="SMART" id="SM00825">
    <property type="entry name" value="PKS_KS"/>
    <property type="match status" value="1"/>
</dbReference>
<dbReference type="InterPro" id="IPR014031">
    <property type="entry name" value="Ketoacyl_synth_C"/>
</dbReference>
<dbReference type="GO" id="GO:0004315">
    <property type="term" value="F:3-oxoacyl-[acyl-carrier-protein] synthase activity"/>
    <property type="evidence" value="ECO:0007669"/>
    <property type="project" value="InterPro"/>
</dbReference>
<dbReference type="Pfam" id="PF00109">
    <property type="entry name" value="ketoacyl-synt"/>
    <property type="match status" value="2"/>
</dbReference>
<accession>A0A317E7Z4</accession>
<comment type="caution">
    <text evidence="6">The sequence shown here is derived from an EMBL/GenBank/DDBJ whole genome shotgun (WGS) entry which is preliminary data.</text>
</comment>
<evidence type="ECO:0000313" key="6">
    <source>
        <dbReference type="EMBL" id="PWR22632.1"/>
    </source>
</evidence>
<dbReference type="InterPro" id="IPR016039">
    <property type="entry name" value="Thiolase-like"/>
</dbReference>
<dbReference type="OrthoDB" id="9808669at2"/>
<name>A0A317E7Z4_9PROT</name>
<dbReference type="NCBIfam" id="NF005076">
    <property type="entry name" value="PRK06501.1"/>
    <property type="match status" value="1"/>
</dbReference>
<dbReference type="Pfam" id="PF02801">
    <property type="entry name" value="Ketoacyl-synt_C"/>
    <property type="match status" value="1"/>
</dbReference>
<evidence type="ECO:0000256" key="1">
    <source>
        <dbReference type="ARBA" id="ARBA00005194"/>
    </source>
</evidence>
<dbReference type="GO" id="GO:0006633">
    <property type="term" value="P:fatty acid biosynthetic process"/>
    <property type="evidence" value="ECO:0007669"/>
    <property type="project" value="InterPro"/>
</dbReference>
<sequence length="416" mass="43312">MASRAVAVTGIGIVTSLGQGAEANWQKLIAGESGIHRITRFPTDKLRTTIGGSVDFLLEQPFSATQLSFALARTAAAEAVAQAKLGAAGDFPGELFLASPPVEHEWPQRVRLDRQAPGQPHTYAGMMSAAAQAGEDLYVDFLNGTIADKLADEFGTKGSPITLTTACASGATAIQLGVEAIRRGQTKAALAIGTDGSIHMEALIRFTLLSALSTNNEDPTKAARPFGKGRDGFVMAEGAGALVLEDAEAARARGATILGYIRGVGEAADTFHRTRSNPNGEAIIRAINNALGDAGITPDDVDYINAHGTSTPENDKMEAFGIQAVFGDKAGQVPVSSNKSMIGHALTAAGAVEAVISILTLQHQVLPPTINHDGPQDIPLDFVPNEARPADVDLILSNSFGFGGQNVCLVIGRNPD</sequence>
<feature type="domain" description="Ketosynthase family 3 (KS3)" evidence="5">
    <location>
        <begin position="3"/>
        <end position="413"/>
    </location>
</feature>
<comment type="pathway">
    <text evidence="1">Lipid metabolism; fatty acid biosynthesis.</text>
</comment>